<name>A0ABV6CFU8_9RHOB</name>
<dbReference type="EMBL" id="JBHLWQ010000029">
    <property type="protein sequence ID" value="MFC0199267.1"/>
    <property type="molecule type" value="Genomic_DNA"/>
</dbReference>
<proteinExistence type="predicted"/>
<reference evidence="1 2" key="1">
    <citation type="submission" date="2024-09" db="EMBL/GenBank/DDBJ databases">
        <authorList>
            <person name="Sun Q."/>
            <person name="Mori K."/>
        </authorList>
    </citation>
    <scope>NUCLEOTIDE SEQUENCE [LARGE SCALE GENOMIC DNA]</scope>
    <source>
        <strain evidence="1 2">CCM 7904</strain>
    </source>
</reference>
<accession>A0ABV6CFU8</accession>
<comment type="caution">
    <text evidence="1">The sequence shown here is derived from an EMBL/GenBank/DDBJ whole genome shotgun (WGS) entry which is preliminary data.</text>
</comment>
<sequence>MLFPVAGSKLFIADEEVPSHMPPASVPDAAWVEVGEAEAFGVLGGRYELEEAHYMGGDGYMAAKGVHRPETMQVILGLDPADAGQIILRRAYRSREAFPFRLLFADGVTERRWFALVMSVGEVFDAANNVMRLQADLHPVANPHR</sequence>
<evidence type="ECO:0000313" key="2">
    <source>
        <dbReference type="Proteomes" id="UP001589795"/>
    </source>
</evidence>
<evidence type="ECO:0000313" key="1">
    <source>
        <dbReference type="EMBL" id="MFC0199267.1"/>
    </source>
</evidence>
<gene>
    <name evidence="1" type="ORF">ACFFIZ_02735</name>
</gene>
<dbReference type="Proteomes" id="UP001589795">
    <property type="component" value="Unassembled WGS sequence"/>
</dbReference>
<dbReference type="Gene3D" id="4.10.410.40">
    <property type="match status" value="1"/>
</dbReference>
<dbReference type="RefSeq" id="WP_265508637.1">
    <property type="nucleotide sequence ID" value="NZ_JAOTBE010000094.1"/>
</dbReference>
<keyword evidence="2" id="KW-1185">Reference proteome</keyword>
<protein>
    <submittedName>
        <fullName evidence="1">Uncharacterized protein</fullName>
    </submittedName>
</protein>
<organism evidence="1 2">
    <name type="scientific">Paracoccus rhizosphaerae</name>
    <dbReference type="NCBI Taxonomy" id="1133347"/>
    <lineage>
        <taxon>Bacteria</taxon>
        <taxon>Pseudomonadati</taxon>
        <taxon>Pseudomonadota</taxon>
        <taxon>Alphaproteobacteria</taxon>
        <taxon>Rhodobacterales</taxon>
        <taxon>Paracoccaceae</taxon>
        <taxon>Paracoccus</taxon>
    </lineage>
</organism>